<evidence type="ECO:0000256" key="6">
    <source>
        <dbReference type="SAM" id="MobiDB-lite"/>
    </source>
</evidence>
<keyword evidence="3" id="KW-0963">Cytoplasm</keyword>
<accession>A0A317XRR5</accession>
<evidence type="ECO:0000259" key="8">
    <source>
        <dbReference type="Pfam" id="PF17681"/>
    </source>
</evidence>
<dbReference type="GO" id="GO:0051011">
    <property type="term" value="F:microtubule minus-end binding"/>
    <property type="evidence" value="ECO:0007669"/>
    <property type="project" value="TreeGrafter"/>
</dbReference>
<evidence type="ECO:0000259" key="7">
    <source>
        <dbReference type="Pfam" id="PF04130"/>
    </source>
</evidence>
<dbReference type="GO" id="GO:0000278">
    <property type="term" value="P:mitotic cell cycle"/>
    <property type="evidence" value="ECO:0007669"/>
    <property type="project" value="TreeGrafter"/>
</dbReference>
<keyword evidence="4" id="KW-0493">Microtubule</keyword>
<dbReference type="InterPro" id="IPR007259">
    <property type="entry name" value="GCP"/>
</dbReference>
<evidence type="ECO:0008006" key="11">
    <source>
        <dbReference type="Google" id="ProtNLM"/>
    </source>
</evidence>
<feature type="region of interest" description="Disordered" evidence="6">
    <location>
        <begin position="1135"/>
        <end position="1163"/>
    </location>
</feature>
<dbReference type="PANTHER" id="PTHR19302">
    <property type="entry name" value="GAMMA TUBULIN COMPLEX PROTEIN"/>
    <property type="match status" value="1"/>
</dbReference>
<dbReference type="GO" id="GO:0051321">
    <property type="term" value="P:meiotic cell cycle"/>
    <property type="evidence" value="ECO:0007669"/>
    <property type="project" value="TreeGrafter"/>
</dbReference>
<dbReference type="GO" id="GO:0051225">
    <property type="term" value="P:spindle assembly"/>
    <property type="evidence" value="ECO:0007669"/>
    <property type="project" value="TreeGrafter"/>
</dbReference>
<feature type="compositionally biased region" description="Low complexity" evidence="6">
    <location>
        <begin position="1152"/>
        <end position="1163"/>
    </location>
</feature>
<dbReference type="GO" id="GO:0000930">
    <property type="term" value="C:gamma-tubulin complex"/>
    <property type="evidence" value="ECO:0007669"/>
    <property type="project" value="UniProtKB-ARBA"/>
</dbReference>
<dbReference type="EMBL" id="KZ819191">
    <property type="protein sequence ID" value="PWZ00995.1"/>
    <property type="molecule type" value="Genomic_DNA"/>
</dbReference>
<dbReference type="Proteomes" id="UP000246740">
    <property type="component" value="Unassembled WGS sequence"/>
</dbReference>
<reference evidence="9 10" key="1">
    <citation type="journal article" date="2018" name="Mol. Biol. Evol.">
        <title>Broad Genomic Sampling Reveals a Smut Pathogenic Ancestry of the Fungal Clade Ustilaginomycotina.</title>
        <authorList>
            <person name="Kijpornyongpan T."/>
            <person name="Mondo S.J."/>
            <person name="Barry K."/>
            <person name="Sandor L."/>
            <person name="Lee J."/>
            <person name="Lipzen A."/>
            <person name="Pangilinan J."/>
            <person name="LaButti K."/>
            <person name="Hainaut M."/>
            <person name="Henrissat B."/>
            <person name="Grigoriev I.V."/>
            <person name="Spatafora J.W."/>
            <person name="Aime M.C."/>
        </authorList>
    </citation>
    <scope>NUCLEOTIDE SEQUENCE [LARGE SCALE GENOMIC DNA]</scope>
    <source>
        <strain evidence="9 10">MCA 3645</strain>
    </source>
</reference>
<dbReference type="AlphaFoldDB" id="A0A317XRR5"/>
<feature type="region of interest" description="Disordered" evidence="6">
    <location>
        <begin position="284"/>
        <end position="313"/>
    </location>
</feature>
<dbReference type="InterPro" id="IPR040457">
    <property type="entry name" value="GCP_C"/>
</dbReference>
<dbReference type="GO" id="GO:0007020">
    <property type="term" value="P:microtubule nucleation"/>
    <property type="evidence" value="ECO:0007669"/>
    <property type="project" value="InterPro"/>
</dbReference>
<dbReference type="InterPro" id="IPR041470">
    <property type="entry name" value="GCP_N"/>
</dbReference>
<dbReference type="GO" id="GO:0000922">
    <property type="term" value="C:spindle pole"/>
    <property type="evidence" value="ECO:0007669"/>
    <property type="project" value="InterPro"/>
</dbReference>
<protein>
    <recommendedName>
        <fullName evidence="11">Spindle pole body component</fullName>
    </recommendedName>
</protein>
<dbReference type="InterPro" id="IPR042241">
    <property type="entry name" value="GCP_C_sf"/>
</dbReference>
<feature type="compositionally biased region" description="Low complexity" evidence="6">
    <location>
        <begin position="375"/>
        <end position="392"/>
    </location>
</feature>
<keyword evidence="10" id="KW-1185">Reference proteome</keyword>
<dbReference type="GO" id="GO:0043015">
    <property type="term" value="F:gamma-tubulin binding"/>
    <property type="evidence" value="ECO:0007669"/>
    <property type="project" value="InterPro"/>
</dbReference>
<evidence type="ECO:0000313" key="10">
    <source>
        <dbReference type="Proteomes" id="UP000246740"/>
    </source>
</evidence>
<evidence type="ECO:0000256" key="3">
    <source>
        <dbReference type="ARBA" id="ARBA00022490"/>
    </source>
</evidence>
<dbReference type="OrthoDB" id="5860513at2759"/>
<evidence type="ECO:0000256" key="1">
    <source>
        <dbReference type="ARBA" id="ARBA00004245"/>
    </source>
</evidence>
<name>A0A317XRR5_9BASI</name>
<organism evidence="9 10">
    <name type="scientific">Testicularia cyperi</name>
    <dbReference type="NCBI Taxonomy" id="1882483"/>
    <lineage>
        <taxon>Eukaryota</taxon>
        <taxon>Fungi</taxon>
        <taxon>Dikarya</taxon>
        <taxon>Basidiomycota</taxon>
        <taxon>Ustilaginomycotina</taxon>
        <taxon>Ustilaginomycetes</taxon>
        <taxon>Ustilaginales</taxon>
        <taxon>Anthracoideaceae</taxon>
        <taxon>Testicularia</taxon>
    </lineage>
</organism>
<dbReference type="GO" id="GO:0031122">
    <property type="term" value="P:cytoplasmic microtubule organization"/>
    <property type="evidence" value="ECO:0007669"/>
    <property type="project" value="TreeGrafter"/>
</dbReference>
<dbReference type="PANTHER" id="PTHR19302:SF14">
    <property type="entry name" value="GAMMA-TUBULIN COMPLEX COMPONENT 3"/>
    <property type="match status" value="1"/>
</dbReference>
<comment type="subcellular location">
    <subcellularLocation>
        <location evidence="1">Cytoplasm</location>
        <location evidence="1">Cytoskeleton</location>
    </subcellularLocation>
</comment>
<comment type="similarity">
    <text evidence="2">Belongs to the TUBGCP family.</text>
</comment>
<dbReference type="InParanoid" id="A0A317XRR5"/>
<feature type="domain" description="Gamma tubulin complex component protein N-terminal" evidence="8">
    <location>
        <begin position="512"/>
        <end position="871"/>
    </location>
</feature>
<gene>
    <name evidence="9" type="ORF">BCV70DRAFT_205609</name>
</gene>
<feature type="region of interest" description="Disordered" evidence="6">
    <location>
        <begin position="367"/>
        <end position="418"/>
    </location>
</feature>
<dbReference type="FunCoup" id="A0A317XRR5">
    <property type="interactions" value="534"/>
</dbReference>
<dbReference type="GO" id="GO:0044732">
    <property type="term" value="C:mitotic spindle pole body"/>
    <property type="evidence" value="ECO:0007669"/>
    <property type="project" value="TreeGrafter"/>
</dbReference>
<evidence type="ECO:0000256" key="2">
    <source>
        <dbReference type="ARBA" id="ARBA00010337"/>
    </source>
</evidence>
<dbReference type="Gene3D" id="1.20.120.1900">
    <property type="entry name" value="Gamma-tubulin complex, C-terminal domain"/>
    <property type="match status" value="1"/>
</dbReference>
<feature type="domain" description="Gamma tubulin complex component C-terminal" evidence="7">
    <location>
        <begin position="875"/>
        <end position="1229"/>
    </location>
</feature>
<evidence type="ECO:0000256" key="5">
    <source>
        <dbReference type="ARBA" id="ARBA00023212"/>
    </source>
</evidence>
<dbReference type="Pfam" id="PF04130">
    <property type="entry name" value="GCP_C_terminal"/>
    <property type="match status" value="1"/>
</dbReference>
<dbReference type="Pfam" id="PF17681">
    <property type="entry name" value="GCP_N_terminal"/>
    <property type="match status" value="1"/>
</dbReference>
<dbReference type="STRING" id="1882483.A0A317XRR5"/>
<evidence type="ECO:0000256" key="4">
    <source>
        <dbReference type="ARBA" id="ARBA00022701"/>
    </source>
</evidence>
<keyword evidence="5" id="KW-0206">Cytoskeleton</keyword>
<dbReference type="GO" id="GO:0005874">
    <property type="term" value="C:microtubule"/>
    <property type="evidence" value="ECO:0007669"/>
    <property type="project" value="UniProtKB-KW"/>
</dbReference>
<evidence type="ECO:0000313" key="9">
    <source>
        <dbReference type="EMBL" id="PWZ00995.1"/>
    </source>
</evidence>
<proteinExistence type="inferred from homology"/>
<sequence length="1252" mass="137456">MAPSLIHWNHGPVGAGSASYAPALFGRRAEVSTSTSTLASATPYTVLRVSSQMDEHGDFNGTCTKEEALTVTPETPEGSCASYFADVTDYCCAAVGGIYNSSFRAVNVSEEQAMALDHPICETTNYADMFSCYQYVTETHCSGTTPVPYGVCNRNGPDTSRAAQKTSSANGGSRVAPRKLSCLMLLYAGTLAVATALALRSDAIMSSDRPSSSRPAADVQQPLYDEAELKKLDRMLGKLTQSFVPATRKKAGEEHEQREARRRRQFELEDKEYKIIYEVQDQIDRRKARYPEPGPRTRQDQSAKSIRRKLIASSNDTQHTARLVADWDDLYYALLNAPEATRLRNLPGMLEFFEALSYTESESGALSATPVQQGASSRAASQSASRAASNAAEPRTASRADPKPSSSASSSSSRHPGLAVDTPASAIFARDSRLSTLSDQSAVKAVVQQVSKPLPAIAAMPAAAAPSSSKVKAAAVQPVVADTLGRNLTKTQLLHKFRTKLGKAHIPEADLLRDVLFLLQGISGRHVRFEEEFCLEPVDHDAGATDAGPSKILRVVFAEGEGETGYINAPTKRIVHRLAELGQLYKRVTRFSQERTAMPTSGLVMQSLCHFISSELTGFYQLIATLEAQAKASATHDGSTAASGEAAVASTSTTHVTLKRLALWTEEMTLRFRLMSTIVESCQDAHGGSLISLIHSYTFNGDPFIRKFTSRLLDEVSKPFFHSLSLWIYEGELQDPFQEFFVELNDDPRRSRANATASTNANANISGADADLLSFADLEGDAASLWQNKFLFRKEMLPSFLQESFGRKIFSTGKSLNFIRQSCGDGDWVATRHKTGGSGTELRYTDLAGLESTIEQAFASASKRLLDIFLDDFRLLEHLRALKDYLMLSRGDFVDLLMSSLGPSLNRPANSLFRHNLTASLETAVRGSNAQYDDPDIVRRIDARILEFSVGDTGWDTFTLEYKVDSPVNTVLDGQAMIGYQTIFSHLWKMKRVELALNSSWLRLHETGSVLSKQGVRDGEFWPLSRLTSSTMLRLQEMIQFIRQLQGFAQLEVIEYSWDDLLGFFSRRQGDLDELIQSHRGYLNALIGKVLLRGGKPGSQDELAGKLRAQFDTILAFTFAVDDLTHHATRELARRDLERGTVAPASERGARSRTTSTSASSAAATPNLVAASVSLPPADPEVVARVTKRLQMQSDAFQTRMRDILYDLEKHTNLTVRDLAVRLNFNGRYEAEKAAVRKRETATPAVAGRAVA</sequence>